<sequence>MNSTSTSSSLPTSVASAARSGGGGSVGSGWGVQWSTLQGLASSVLGSDAVAATSDSPSTQPQGSAVAVRRRRRPTDGTTATGSGGAGGGGGGRRSQSSGSWLGEIPISENDSARGVGGSSSGDARSRPTRRSNFDESSSQNSIRSRKTSYKRPTSPDPTDDPAAPSTPEAEKDALAYVHHVKPTDTLEGIVIMYNIHASALRRANGMWPNDSVQRRKVLLLPVEDCGVKGKPVDLLNLDPTNDQEAKPSPPKKEPTPEEKAAAEERGYRHESYVMIENIGQVEIARLSRKKLSHFPPRRRKESVSTNTTTGFGTPPPDNETSVFRGMTPGVGALGGSGGEAGVGLQAEESFTKAFMELAQGTTASLENVGGVIEGFVRKWTARAQGFATHDLIELKQRLGLEIEEDGGGSVGGGGGRNGSGNASGSGSGGTAERDRRAGTSSARGDGRVVRERLPRPRRDGAKAGDKLL</sequence>
<gene>
    <name evidence="2" type="ORF">L873DRAFT_1833426</name>
</gene>
<feature type="compositionally biased region" description="Gly residues" evidence="1">
    <location>
        <begin position="408"/>
        <end position="430"/>
    </location>
</feature>
<name>A0A3N4K2S2_9PEZI</name>
<reference evidence="2 3" key="1">
    <citation type="journal article" date="2018" name="Nat. Ecol. Evol.">
        <title>Pezizomycetes genomes reveal the molecular basis of ectomycorrhizal truffle lifestyle.</title>
        <authorList>
            <person name="Murat C."/>
            <person name="Payen T."/>
            <person name="Noel B."/>
            <person name="Kuo A."/>
            <person name="Morin E."/>
            <person name="Chen J."/>
            <person name="Kohler A."/>
            <person name="Krizsan K."/>
            <person name="Balestrini R."/>
            <person name="Da Silva C."/>
            <person name="Montanini B."/>
            <person name="Hainaut M."/>
            <person name="Levati E."/>
            <person name="Barry K.W."/>
            <person name="Belfiori B."/>
            <person name="Cichocki N."/>
            <person name="Clum A."/>
            <person name="Dockter R.B."/>
            <person name="Fauchery L."/>
            <person name="Guy J."/>
            <person name="Iotti M."/>
            <person name="Le Tacon F."/>
            <person name="Lindquist E.A."/>
            <person name="Lipzen A."/>
            <person name="Malagnac F."/>
            <person name="Mello A."/>
            <person name="Molinier V."/>
            <person name="Miyauchi S."/>
            <person name="Poulain J."/>
            <person name="Riccioni C."/>
            <person name="Rubini A."/>
            <person name="Sitrit Y."/>
            <person name="Splivallo R."/>
            <person name="Traeger S."/>
            <person name="Wang M."/>
            <person name="Zifcakova L."/>
            <person name="Wipf D."/>
            <person name="Zambonelli A."/>
            <person name="Paolocci F."/>
            <person name="Nowrousian M."/>
            <person name="Ottonello S."/>
            <person name="Baldrian P."/>
            <person name="Spatafora J.W."/>
            <person name="Henrissat B."/>
            <person name="Nagy L.G."/>
            <person name="Aury J.M."/>
            <person name="Wincker P."/>
            <person name="Grigoriev I.V."/>
            <person name="Bonfante P."/>
            <person name="Martin F.M."/>
        </authorList>
    </citation>
    <scope>NUCLEOTIDE SEQUENCE [LARGE SCALE GENOMIC DNA]</scope>
    <source>
        <strain evidence="2 3">120613-1</strain>
    </source>
</reference>
<feature type="compositionally biased region" description="Basic and acidic residues" evidence="1">
    <location>
        <begin position="251"/>
        <end position="266"/>
    </location>
</feature>
<feature type="compositionally biased region" description="Low complexity" evidence="1">
    <location>
        <begin position="1"/>
        <end position="19"/>
    </location>
</feature>
<dbReference type="InterPro" id="IPR018392">
    <property type="entry name" value="LysM"/>
</dbReference>
<feature type="region of interest" description="Disordered" evidence="1">
    <location>
        <begin position="230"/>
        <end position="266"/>
    </location>
</feature>
<evidence type="ECO:0000313" key="3">
    <source>
        <dbReference type="Proteomes" id="UP000276215"/>
    </source>
</evidence>
<evidence type="ECO:0000256" key="1">
    <source>
        <dbReference type="SAM" id="MobiDB-lite"/>
    </source>
</evidence>
<dbReference type="EMBL" id="ML120361">
    <property type="protein sequence ID" value="RPB03679.1"/>
    <property type="molecule type" value="Genomic_DNA"/>
</dbReference>
<feature type="region of interest" description="Disordered" evidence="1">
    <location>
        <begin position="49"/>
        <end position="168"/>
    </location>
</feature>
<dbReference type="InterPro" id="IPR045030">
    <property type="entry name" value="LYSM1-4"/>
</dbReference>
<accession>A0A3N4K2S2</accession>
<feature type="compositionally biased region" description="Basic and acidic residues" evidence="1">
    <location>
        <begin position="445"/>
        <end position="469"/>
    </location>
</feature>
<feature type="compositionally biased region" description="Polar residues" evidence="1">
    <location>
        <begin position="53"/>
        <end position="63"/>
    </location>
</feature>
<feature type="region of interest" description="Disordered" evidence="1">
    <location>
        <begin position="295"/>
        <end position="322"/>
    </location>
</feature>
<dbReference type="SUPFAM" id="SSF54106">
    <property type="entry name" value="LysM domain"/>
    <property type="match status" value="1"/>
</dbReference>
<dbReference type="AlphaFoldDB" id="A0A3N4K2S2"/>
<dbReference type="InterPro" id="IPR036779">
    <property type="entry name" value="LysM_dom_sf"/>
</dbReference>
<proteinExistence type="predicted"/>
<organism evidence="2 3">
    <name type="scientific">Choiromyces venosus 120613-1</name>
    <dbReference type="NCBI Taxonomy" id="1336337"/>
    <lineage>
        <taxon>Eukaryota</taxon>
        <taxon>Fungi</taxon>
        <taxon>Dikarya</taxon>
        <taxon>Ascomycota</taxon>
        <taxon>Pezizomycotina</taxon>
        <taxon>Pezizomycetes</taxon>
        <taxon>Pezizales</taxon>
        <taxon>Tuberaceae</taxon>
        <taxon>Choiromyces</taxon>
    </lineage>
</organism>
<dbReference type="OrthoDB" id="2192830at2759"/>
<evidence type="ECO:0008006" key="4">
    <source>
        <dbReference type="Google" id="ProtNLM"/>
    </source>
</evidence>
<evidence type="ECO:0000313" key="2">
    <source>
        <dbReference type="EMBL" id="RPB03679.1"/>
    </source>
</evidence>
<protein>
    <recommendedName>
        <fullName evidence="4">LysM domain-containing protein</fullName>
    </recommendedName>
</protein>
<dbReference type="PANTHER" id="PTHR20932">
    <property type="entry name" value="LYSM AND PUTATIVE PEPTIDOGLYCAN-BINDING DOMAIN-CONTAINING PROTEIN"/>
    <property type="match status" value="1"/>
</dbReference>
<feature type="region of interest" description="Disordered" evidence="1">
    <location>
        <begin position="406"/>
        <end position="469"/>
    </location>
</feature>
<feature type="compositionally biased region" description="Gly residues" evidence="1">
    <location>
        <begin position="82"/>
        <end position="93"/>
    </location>
</feature>
<keyword evidence="3" id="KW-1185">Reference proteome</keyword>
<dbReference type="Gene3D" id="3.10.350.10">
    <property type="entry name" value="LysM domain"/>
    <property type="match status" value="1"/>
</dbReference>
<feature type="region of interest" description="Disordered" evidence="1">
    <location>
        <begin position="1"/>
        <end position="32"/>
    </location>
</feature>
<dbReference type="CDD" id="cd00118">
    <property type="entry name" value="LysM"/>
    <property type="match status" value="1"/>
</dbReference>
<dbReference type="PANTHER" id="PTHR20932:SF8">
    <property type="entry name" value="LD22649P"/>
    <property type="match status" value="1"/>
</dbReference>
<feature type="compositionally biased region" description="Gly residues" evidence="1">
    <location>
        <begin position="20"/>
        <end position="30"/>
    </location>
</feature>
<dbReference type="Proteomes" id="UP000276215">
    <property type="component" value="Unassembled WGS sequence"/>
</dbReference>